<evidence type="ECO:0000256" key="3">
    <source>
        <dbReference type="ARBA" id="ARBA00038050"/>
    </source>
</evidence>
<dbReference type="SUPFAM" id="SSF102462">
    <property type="entry name" value="Peptidyl-tRNA hydrolase II"/>
    <property type="match status" value="1"/>
</dbReference>
<dbReference type="OrthoDB" id="1733656at2759"/>
<dbReference type="EMBL" id="LWCA01000143">
    <property type="protein sequence ID" value="OAF70484.1"/>
    <property type="molecule type" value="Genomic_DNA"/>
</dbReference>
<accession>A0A177BAM1</accession>
<name>A0A177BAM1_9BILA</name>
<keyword evidence="6" id="KW-1185">Reference proteome</keyword>
<protein>
    <recommendedName>
        <fullName evidence="1">peptidyl-tRNA hydrolase</fullName>
        <ecNumber evidence="1">3.1.1.29</ecNumber>
    </recommendedName>
</protein>
<dbReference type="PANTHER" id="PTHR12649:SF11">
    <property type="entry name" value="PEPTIDYL-TRNA HYDROLASE 2, MITOCHONDRIAL"/>
    <property type="match status" value="1"/>
</dbReference>
<dbReference type="PANTHER" id="PTHR12649">
    <property type="entry name" value="PEPTIDYL-TRNA HYDROLASE 2"/>
    <property type="match status" value="1"/>
</dbReference>
<dbReference type="Gene3D" id="3.40.1490.10">
    <property type="entry name" value="Bit1"/>
    <property type="match status" value="1"/>
</dbReference>
<keyword evidence="2" id="KW-0378">Hydrolase</keyword>
<comment type="similarity">
    <text evidence="3">Belongs to the PTH2 family.</text>
</comment>
<reference evidence="5 6" key="1">
    <citation type="submission" date="2016-04" db="EMBL/GenBank/DDBJ databases">
        <title>The genome of Intoshia linei affirms orthonectids as highly simplified spiralians.</title>
        <authorList>
            <person name="Mikhailov K.V."/>
            <person name="Slusarev G.S."/>
            <person name="Nikitin M.A."/>
            <person name="Logacheva M.D."/>
            <person name="Penin A."/>
            <person name="Aleoshin V."/>
            <person name="Panchin Y.V."/>
        </authorList>
    </citation>
    <scope>NUCLEOTIDE SEQUENCE [LARGE SCALE GENOMIC DNA]</scope>
    <source>
        <strain evidence="5">Intl2013</strain>
        <tissue evidence="5">Whole animal</tissue>
    </source>
</reference>
<evidence type="ECO:0000256" key="2">
    <source>
        <dbReference type="ARBA" id="ARBA00022801"/>
    </source>
</evidence>
<dbReference type="EC" id="3.1.1.29" evidence="1"/>
<organism evidence="5 6">
    <name type="scientific">Intoshia linei</name>
    <dbReference type="NCBI Taxonomy" id="1819745"/>
    <lineage>
        <taxon>Eukaryota</taxon>
        <taxon>Metazoa</taxon>
        <taxon>Spiralia</taxon>
        <taxon>Lophotrochozoa</taxon>
        <taxon>Mesozoa</taxon>
        <taxon>Orthonectida</taxon>
        <taxon>Rhopaluridae</taxon>
        <taxon>Intoshia</taxon>
    </lineage>
</organism>
<sequence length="95" mass="10480">MVIVVRTDLQMSKGKIAAQVAHAAVNCSNSASEWSCELYNEWMISGMPKVVLKVKNEEELINIYRSAQRKSINCTIISDAGRTQIACGSKTVVDF</sequence>
<evidence type="ECO:0000313" key="5">
    <source>
        <dbReference type="EMBL" id="OAF70484.1"/>
    </source>
</evidence>
<dbReference type="GO" id="GO:0004045">
    <property type="term" value="F:peptidyl-tRNA hydrolase activity"/>
    <property type="evidence" value="ECO:0007669"/>
    <property type="project" value="UniProtKB-EC"/>
</dbReference>
<dbReference type="FunFam" id="3.40.1490.10:FF:000001">
    <property type="entry name" value="Peptidyl-tRNA hydrolase 2"/>
    <property type="match status" value="1"/>
</dbReference>
<proteinExistence type="inferred from homology"/>
<dbReference type="Pfam" id="PF01981">
    <property type="entry name" value="PTH2"/>
    <property type="match status" value="1"/>
</dbReference>
<gene>
    <name evidence="5" type="ORF">A3Q56_01763</name>
</gene>
<dbReference type="Proteomes" id="UP000078046">
    <property type="component" value="Unassembled WGS sequence"/>
</dbReference>
<dbReference type="InterPro" id="IPR023476">
    <property type="entry name" value="Pep_tRNA_hydro_II_dom_sf"/>
</dbReference>
<dbReference type="GO" id="GO:0005829">
    <property type="term" value="C:cytosol"/>
    <property type="evidence" value="ECO:0007669"/>
    <property type="project" value="TreeGrafter"/>
</dbReference>
<dbReference type="AlphaFoldDB" id="A0A177BAM1"/>
<dbReference type="NCBIfam" id="TIGR00283">
    <property type="entry name" value="arch_pth2"/>
    <property type="match status" value="1"/>
</dbReference>
<comment type="catalytic activity">
    <reaction evidence="4">
        <text>an N-acyl-L-alpha-aminoacyl-tRNA + H2O = an N-acyl-L-amino acid + a tRNA + H(+)</text>
        <dbReference type="Rhea" id="RHEA:54448"/>
        <dbReference type="Rhea" id="RHEA-COMP:10123"/>
        <dbReference type="Rhea" id="RHEA-COMP:13883"/>
        <dbReference type="ChEBI" id="CHEBI:15377"/>
        <dbReference type="ChEBI" id="CHEBI:15378"/>
        <dbReference type="ChEBI" id="CHEBI:59874"/>
        <dbReference type="ChEBI" id="CHEBI:78442"/>
        <dbReference type="ChEBI" id="CHEBI:138191"/>
        <dbReference type="EC" id="3.1.1.29"/>
    </reaction>
</comment>
<dbReference type="InterPro" id="IPR002833">
    <property type="entry name" value="PTH2"/>
</dbReference>
<evidence type="ECO:0000256" key="1">
    <source>
        <dbReference type="ARBA" id="ARBA00013260"/>
    </source>
</evidence>
<evidence type="ECO:0000313" key="6">
    <source>
        <dbReference type="Proteomes" id="UP000078046"/>
    </source>
</evidence>
<evidence type="ECO:0000256" key="4">
    <source>
        <dbReference type="ARBA" id="ARBA00048707"/>
    </source>
</evidence>
<comment type="caution">
    <text evidence="5">The sequence shown here is derived from an EMBL/GenBank/DDBJ whole genome shotgun (WGS) entry which is preliminary data.</text>
</comment>